<proteinExistence type="predicted"/>
<dbReference type="EMBL" id="JACXVP010000010">
    <property type="protein sequence ID" value="KAG5581188.1"/>
    <property type="molecule type" value="Genomic_DNA"/>
</dbReference>
<protein>
    <submittedName>
        <fullName evidence="2">Uncharacterized protein</fullName>
    </submittedName>
</protein>
<feature type="non-terminal residue" evidence="2">
    <location>
        <position position="210"/>
    </location>
</feature>
<evidence type="ECO:0000256" key="1">
    <source>
        <dbReference type="SAM" id="MobiDB-lite"/>
    </source>
</evidence>
<name>A0A9J5X1L2_SOLCO</name>
<organism evidence="2 3">
    <name type="scientific">Solanum commersonii</name>
    <name type="common">Commerson's wild potato</name>
    <name type="synonym">Commerson's nightshade</name>
    <dbReference type="NCBI Taxonomy" id="4109"/>
    <lineage>
        <taxon>Eukaryota</taxon>
        <taxon>Viridiplantae</taxon>
        <taxon>Streptophyta</taxon>
        <taxon>Embryophyta</taxon>
        <taxon>Tracheophyta</taxon>
        <taxon>Spermatophyta</taxon>
        <taxon>Magnoliopsida</taxon>
        <taxon>eudicotyledons</taxon>
        <taxon>Gunneridae</taxon>
        <taxon>Pentapetalae</taxon>
        <taxon>asterids</taxon>
        <taxon>lamiids</taxon>
        <taxon>Solanales</taxon>
        <taxon>Solanaceae</taxon>
        <taxon>Solanoideae</taxon>
        <taxon>Solaneae</taxon>
        <taxon>Solanum</taxon>
    </lineage>
</organism>
<keyword evidence="3" id="KW-1185">Reference proteome</keyword>
<dbReference type="Proteomes" id="UP000824120">
    <property type="component" value="Chromosome 10"/>
</dbReference>
<dbReference type="OrthoDB" id="1306255at2759"/>
<sequence length="210" mass="23540">MQKDADLILIHGRSIEIYTYQKPTKYIIWYNNRAKGNKTMFLNRASKKTSTSSYASPMVVTPAGQQVIPIAEMSSPTSVTYIIHKYKTCHDYTCIFQIDLIDGPDSATTSTSEKLLPVNHVQEMLSNKLFSIQLRKSSWGSSNNTHTTLSILSYVEKEQTLPPSTTERNSKRIKPLEISEVEIQATTTTPGSSSAMPKFEPPTLTKKCVK</sequence>
<gene>
    <name evidence="2" type="ORF">H5410_051815</name>
</gene>
<evidence type="ECO:0000313" key="3">
    <source>
        <dbReference type="Proteomes" id="UP000824120"/>
    </source>
</evidence>
<comment type="caution">
    <text evidence="2">The sequence shown here is derived from an EMBL/GenBank/DDBJ whole genome shotgun (WGS) entry which is preliminary data.</text>
</comment>
<evidence type="ECO:0000313" key="2">
    <source>
        <dbReference type="EMBL" id="KAG5581188.1"/>
    </source>
</evidence>
<dbReference type="AlphaFoldDB" id="A0A9J5X1L2"/>
<reference evidence="2 3" key="1">
    <citation type="submission" date="2020-09" db="EMBL/GenBank/DDBJ databases">
        <title>De no assembly of potato wild relative species, Solanum commersonii.</title>
        <authorList>
            <person name="Cho K."/>
        </authorList>
    </citation>
    <scope>NUCLEOTIDE SEQUENCE [LARGE SCALE GENOMIC DNA]</scope>
    <source>
        <strain evidence="2">LZ3.2</strain>
        <tissue evidence="2">Leaf</tissue>
    </source>
</reference>
<feature type="compositionally biased region" description="Polar residues" evidence="1">
    <location>
        <begin position="185"/>
        <end position="195"/>
    </location>
</feature>
<accession>A0A9J5X1L2</accession>
<feature type="region of interest" description="Disordered" evidence="1">
    <location>
        <begin position="185"/>
        <end position="210"/>
    </location>
</feature>